<dbReference type="Proteomes" id="UP000252189">
    <property type="component" value="Unassembled WGS sequence"/>
</dbReference>
<keyword evidence="2" id="KW-1185">Reference proteome</keyword>
<dbReference type="Pfam" id="PF19458">
    <property type="entry name" value="DUF5995"/>
    <property type="match status" value="1"/>
</dbReference>
<name>A0A368NGB0_9EURY</name>
<evidence type="ECO:0000313" key="2">
    <source>
        <dbReference type="Proteomes" id="UP000252189"/>
    </source>
</evidence>
<accession>A0A368NGB0</accession>
<gene>
    <name evidence="1" type="ORF">DU504_07520</name>
</gene>
<proteinExistence type="predicted"/>
<dbReference type="AlphaFoldDB" id="A0A368NGB0"/>
<reference evidence="1 2" key="1">
    <citation type="submission" date="2018-07" db="EMBL/GenBank/DDBJ databases">
        <title>Genome sequences of Haloplanus salinus JCM 18368T.</title>
        <authorList>
            <person name="Kim Y.B."/>
            <person name="Roh S.W."/>
        </authorList>
    </citation>
    <scope>NUCLEOTIDE SEQUENCE [LARGE SCALE GENOMIC DNA]</scope>
    <source>
        <strain evidence="1 2">JCM 18368</strain>
    </source>
</reference>
<protein>
    <submittedName>
        <fullName evidence="1">Uncharacterized protein</fullName>
    </submittedName>
</protein>
<comment type="caution">
    <text evidence="1">The sequence shown here is derived from an EMBL/GenBank/DDBJ whole genome shotgun (WGS) entry which is preliminary data.</text>
</comment>
<sequence>MLDARRLRAAGLAVRTDPSAAPPRDPDPELVAAVTAPFDTVDGVLDRLRELEDRLRAAGDRRAVFLTIYTRMTAAVRDAIDAGRFDDPDWMRRYTITFADYYRRAFRDFERGALDAVPDPWIVAFSTAVAGSALVAQDAFLGVNAHINYDLALTLRDVAIDPHRRRKRTDHDRIDDVLAALIDAQQVALADLYAPGIDDVDATLGRFDEALSLFSITEGRAWAWRVATVLTDVRWGLARRAVRWLLRTTATGDAVFVRSPPIHPAILSTLRRAEAGRSLDDVLTTLGDRLDAGGG</sequence>
<organism evidence="1 2">
    <name type="scientific">Haloplanus salinus</name>
    <dbReference type="NCBI Taxonomy" id="1126245"/>
    <lineage>
        <taxon>Archaea</taxon>
        <taxon>Methanobacteriati</taxon>
        <taxon>Methanobacteriota</taxon>
        <taxon>Stenosarchaea group</taxon>
        <taxon>Halobacteria</taxon>
        <taxon>Halobacteriales</taxon>
        <taxon>Haloferacaceae</taxon>
        <taxon>Haloplanus</taxon>
    </lineage>
</organism>
<dbReference type="EMBL" id="QPHM01000001">
    <property type="protein sequence ID" value="RCU48644.1"/>
    <property type="molecule type" value="Genomic_DNA"/>
</dbReference>
<evidence type="ECO:0000313" key="1">
    <source>
        <dbReference type="EMBL" id="RCU48644.1"/>
    </source>
</evidence>
<dbReference type="InterPro" id="IPR046037">
    <property type="entry name" value="DUF5995"/>
</dbReference>